<evidence type="ECO:0000256" key="3">
    <source>
        <dbReference type="ARBA" id="ARBA00022722"/>
    </source>
</evidence>
<protein>
    <submittedName>
        <fullName evidence="13">BA75_03021T0</fullName>
    </submittedName>
</protein>
<reference evidence="13 14" key="1">
    <citation type="submission" date="2016-02" db="EMBL/GenBank/DDBJ databases">
        <title>Comparative genomic and transcriptomic foundation for Pichia pastoris.</title>
        <authorList>
            <person name="Love K.R."/>
            <person name="Shah K.A."/>
            <person name="Whittaker C.A."/>
            <person name="Wu J."/>
            <person name="Bartlett M.C."/>
            <person name="Ma D."/>
            <person name="Leeson R.L."/>
            <person name="Priest M."/>
            <person name="Young S.K."/>
            <person name="Love J.C."/>
        </authorList>
    </citation>
    <scope>NUCLEOTIDE SEQUENCE [LARGE SCALE GENOMIC DNA]</scope>
    <source>
        <strain evidence="13 14">ATCC 28485</strain>
    </source>
</reference>
<feature type="region of interest" description="Disordered" evidence="11">
    <location>
        <begin position="1"/>
        <end position="61"/>
    </location>
</feature>
<keyword evidence="5" id="KW-0547">Nucleotide-binding</keyword>
<feature type="region of interest" description="Disordered" evidence="11">
    <location>
        <begin position="215"/>
        <end position="245"/>
    </location>
</feature>
<proteinExistence type="inferred from homology"/>
<evidence type="ECO:0000256" key="8">
    <source>
        <dbReference type="ARBA" id="ARBA00022840"/>
    </source>
</evidence>
<dbReference type="GO" id="GO:0016787">
    <property type="term" value="F:hydrolase activity"/>
    <property type="evidence" value="ECO:0007669"/>
    <property type="project" value="UniProtKB-KW"/>
</dbReference>
<comment type="cofactor">
    <cofactor evidence="1">
        <name>[4Fe-4S] cluster</name>
        <dbReference type="ChEBI" id="CHEBI:49883"/>
    </cofactor>
</comment>
<gene>
    <name evidence="13" type="ORF">ATY40_BA7503021</name>
</gene>
<organism evidence="13 14">
    <name type="scientific">Komagataella pastoris</name>
    <name type="common">Yeast</name>
    <name type="synonym">Pichia pastoris</name>
    <dbReference type="NCBI Taxonomy" id="4922"/>
    <lineage>
        <taxon>Eukaryota</taxon>
        <taxon>Fungi</taxon>
        <taxon>Dikarya</taxon>
        <taxon>Ascomycota</taxon>
        <taxon>Saccharomycotina</taxon>
        <taxon>Pichiomycetes</taxon>
        <taxon>Pichiales</taxon>
        <taxon>Pichiaceae</taxon>
        <taxon>Komagataella</taxon>
    </lineage>
</organism>
<dbReference type="GO" id="GO:0051536">
    <property type="term" value="F:iron-sulfur cluster binding"/>
    <property type="evidence" value="ECO:0007669"/>
    <property type="project" value="UniProtKB-KW"/>
</dbReference>
<keyword evidence="8" id="KW-0067">ATP-binding</keyword>
<dbReference type="GO" id="GO:0005524">
    <property type="term" value="F:ATP binding"/>
    <property type="evidence" value="ECO:0007669"/>
    <property type="project" value="UniProtKB-KW"/>
</dbReference>
<dbReference type="Proteomes" id="UP000094565">
    <property type="component" value="Chromosome 2"/>
</dbReference>
<feature type="domain" description="DNA replication factor Dna2 N-terminal" evidence="12">
    <location>
        <begin position="395"/>
        <end position="591"/>
    </location>
</feature>
<evidence type="ECO:0000313" key="14">
    <source>
        <dbReference type="Proteomes" id="UP000094565"/>
    </source>
</evidence>
<feature type="region of interest" description="Disordered" evidence="11">
    <location>
        <begin position="141"/>
        <end position="163"/>
    </location>
</feature>
<dbReference type="EMBL" id="CP014585">
    <property type="protein sequence ID" value="ANZ75579.1"/>
    <property type="molecule type" value="Genomic_DNA"/>
</dbReference>
<dbReference type="GO" id="GO:0004518">
    <property type="term" value="F:nuclease activity"/>
    <property type="evidence" value="ECO:0007669"/>
    <property type="project" value="UniProtKB-KW"/>
</dbReference>
<dbReference type="InterPro" id="IPR011604">
    <property type="entry name" value="PDDEXK-like_dom_sf"/>
</dbReference>
<accession>A0A1B2JC42</accession>
<keyword evidence="6" id="KW-0378">Hydrolase</keyword>
<dbReference type="PANTHER" id="PTHR36531:SF6">
    <property type="entry name" value="DNA REPLICATION ATP-DEPENDENT HELICASE_NUCLEASE DNA2"/>
    <property type="match status" value="1"/>
</dbReference>
<evidence type="ECO:0000256" key="10">
    <source>
        <dbReference type="ARBA" id="ARBA00023014"/>
    </source>
</evidence>
<name>A0A1B2JC42_PICPA</name>
<dbReference type="Pfam" id="PF08696">
    <property type="entry name" value="Dna2"/>
    <property type="match status" value="1"/>
</dbReference>
<evidence type="ECO:0000259" key="12">
    <source>
        <dbReference type="Pfam" id="PF08696"/>
    </source>
</evidence>
<evidence type="ECO:0000256" key="7">
    <source>
        <dbReference type="ARBA" id="ARBA00022806"/>
    </source>
</evidence>
<evidence type="ECO:0000256" key="6">
    <source>
        <dbReference type="ARBA" id="ARBA00022801"/>
    </source>
</evidence>
<keyword evidence="10" id="KW-0411">Iron-sulfur</keyword>
<dbReference type="OrthoDB" id="6513042at2759"/>
<evidence type="ECO:0000256" key="4">
    <source>
        <dbReference type="ARBA" id="ARBA00022723"/>
    </source>
</evidence>
<evidence type="ECO:0000256" key="1">
    <source>
        <dbReference type="ARBA" id="ARBA00001966"/>
    </source>
</evidence>
<dbReference type="AlphaFoldDB" id="A0A1B2JC42"/>
<dbReference type="Gene3D" id="3.90.320.10">
    <property type="match status" value="1"/>
</dbReference>
<keyword evidence="14" id="KW-1185">Reference proteome</keyword>
<keyword evidence="9" id="KW-0408">Iron</keyword>
<dbReference type="PANTHER" id="PTHR36531">
    <property type="entry name" value="CRISPR-ASSOCIATED EXONUCLEASE CAS4"/>
    <property type="match status" value="1"/>
</dbReference>
<keyword evidence="7" id="KW-0347">Helicase</keyword>
<comment type="similarity">
    <text evidence="2">Belongs to the DNA2/NAM7 helicase family.</text>
</comment>
<keyword evidence="3" id="KW-0540">Nuclease</keyword>
<dbReference type="InterPro" id="IPR014808">
    <property type="entry name" value="DNA_replication_fac_Dna2_N"/>
</dbReference>
<dbReference type="GO" id="GO:0004386">
    <property type="term" value="F:helicase activity"/>
    <property type="evidence" value="ECO:0007669"/>
    <property type="project" value="UniProtKB-KW"/>
</dbReference>
<evidence type="ECO:0000256" key="11">
    <source>
        <dbReference type="SAM" id="MobiDB-lite"/>
    </source>
</evidence>
<feature type="compositionally biased region" description="Polar residues" evidence="11">
    <location>
        <begin position="38"/>
        <end position="53"/>
    </location>
</feature>
<evidence type="ECO:0000256" key="5">
    <source>
        <dbReference type="ARBA" id="ARBA00022741"/>
    </source>
</evidence>
<keyword evidence="4" id="KW-0479">Metal-binding</keyword>
<dbReference type="InterPro" id="IPR051827">
    <property type="entry name" value="Cas4_exonuclease"/>
</dbReference>
<sequence length="646" mass="72921">MSPPSKRVKPGGGRRTYFFKPEDSLTTNQEEENILPLAQSTGLQNSIEITMTPTRPRKRVSKLTETLRNRKLNGLSSDDMVFWQGTPKSDSISSLSPDRPATHHLPSSPTRQIPISNVVYDPIGELAEKYNTTFDNLASQTPITSTNKVQRRSSDSQPATRKKVGDLFNFEHSPSIRRTKTAGLENLAIGAPGDKIRVTKKFEKLLDEFHQSFSDSPVEVPISSKESTKSPARSASEHDQSGFSDELDLDDINHLLEMTQPKPKVQTATPRTEMPVLKDTVIEEQDSSFDNTSDDNDFEMLFNQLESQNPVKKLSTQEKKIRQSDLESVEIFRRHIKQEHADETKHNTCKENKAKLAVSKRDVFRYQVVKVRKAKYKLDKLKGEQLILTVSDACSAQRNIVIRDFWAELDIEEGDVIHIIGKDPSLTDKKTNILIWNPDLLLSSTLVSESISCKRRSFLKNKLTFPGESSIPLIVGVIVHTVFQQCLATGNITDEFISALIESEVNANLFSIFSINESRETVREKIQEHIPFIKQWHDTYRRGNPVSTSSTTIGGTKDKAMVSTSNILDIEENIWSPVFGLRGLIDVTVEACIRGPGNDGRFVAPLELKTGSREYISHRAQVSLYSLLVRERYDIDSDYFFLFSQS</sequence>
<feature type="region of interest" description="Disordered" evidence="11">
    <location>
        <begin position="88"/>
        <end position="110"/>
    </location>
</feature>
<evidence type="ECO:0000256" key="9">
    <source>
        <dbReference type="ARBA" id="ARBA00023004"/>
    </source>
</evidence>
<dbReference type="GO" id="GO:0046872">
    <property type="term" value="F:metal ion binding"/>
    <property type="evidence" value="ECO:0007669"/>
    <property type="project" value="UniProtKB-KW"/>
</dbReference>
<evidence type="ECO:0000256" key="2">
    <source>
        <dbReference type="ARBA" id="ARBA00007913"/>
    </source>
</evidence>
<evidence type="ECO:0000313" key="13">
    <source>
        <dbReference type="EMBL" id="ANZ75579.1"/>
    </source>
</evidence>